<gene>
    <name evidence="3" type="ORF">FB45DRAFT_911826</name>
</gene>
<organism evidence="3 4">
    <name type="scientific">Roridomyces roridus</name>
    <dbReference type="NCBI Taxonomy" id="1738132"/>
    <lineage>
        <taxon>Eukaryota</taxon>
        <taxon>Fungi</taxon>
        <taxon>Dikarya</taxon>
        <taxon>Basidiomycota</taxon>
        <taxon>Agaricomycotina</taxon>
        <taxon>Agaricomycetes</taxon>
        <taxon>Agaricomycetidae</taxon>
        <taxon>Agaricales</taxon>
        <taxon>Marasmiineae</taxon>
        <taxon>Mycenaceae</taxon>
        <taxon>Roridomyces</taxon>
    </lineage>
</organism>
<keyword evidence="2" id="KW-0472">Membrane</keyword>
<feature type="transmembrane region" description="Helical" evidence="2">
    <location>
        <begin position="95"/>
        <end position="119"/>
    </location>
</feature>
<dbReference type="EMBL" id="JARKIF010000008">
    <property type="protein sequence ID" value="KAJ7632214.1"/>
    <property type="molecule type" value="Genomic_DNA"/>
</dbReference>
<evidence type="ECO:0000313" key="4">
    <source>
        <dbReference type="Proteomes" id="UP001221142"/>
    </source>
</evidence>
<evidence type="ECO:0000256" key="1">
    <source>
        <dbReference type="SAM" id="MobiDB-lite"/>
    </source>
</evidence>
<feature type="transmembrane region" description="Helical" evidence="2">
    <location>
        <begin position="183"/>
        <end position="207"/>
    </location>
</feature>
<dbReference type="AlphaFoldDB" id="A0AAD7BVY5"/>
<dbReference type="Proteomes" id="UP001221142">
    <property type="component" value="Unassembled WGS sequence"/>
</dbReference>
<keyword evidence="2" id="KW-1133">Transmembrane helix</keyword>
<feature type="transmembrane region" description="Helical" evidence="2">
    <location>
        <begin position="51"/>
        <end position="74"/>
    </location>
</feature>
<sequence length="217" mass="22758">MSFLSLKSEGGSLRRAAPNRAAPLQPNDGTTYTSVSRRPPSRRSQRAVPGLYKGAAILGGFVPFPPVLAVLYVCTGHGILRHSARFMAASLASSARAAATGGAIISLPLALLLYLLLFPTKTPDPDDFFDDEEEDPGSWVLYATYTLCGALLLTLGTISVALGTVCLSDSNMLSTSRAAEAGIVGGVVLCGGLAILAGFCTLTYWFWLRPKDGTTGD</sequence>
<feature type="compositionally biased region" description="Low complexity" evidence="1">
    <location>
        <begin position="13"/>
        <end position="27"/>
    </location>
</feature>
<name>A0AAD7BVY5_9AGAR</name>
<proteinExistence type="predicted"/>
<comment type="caution">
    <text evidence="3">The sequence shown here is derived from an EMBL/GenBank/DDBJ whole genome shotgun (WGS) entry which is preliminary data.</text>
</comment>
<keyword evidence="4" id="KW-1185">Reference proteome</keyword>
<keyword evidence="2" id="KW-0812">Transmembrane</keyword>
<feature type="transmembrane region" description="Helical" evidence="2">
    <location>
        <begin position="139"/>
        <end position="162"/>
    </location>
</feature>
<evidence type="ECO:0000256" key="2">
    <source>
        <dbReference type="SAM" id="Phobius"/>
    </source>
</evidence>
<reference evidence="3" key="1">
    <citation type="submission" date="2023-03" db="EMBL/GenBank/DDBJ databases">
        <title>Massive genome expansion in bonnet fungi (Mycena s.s.) driven by repeated elements and novel gene families across ecological guilds.</title>
        <authorList>
            <consortium name="Lawrence Berkeley National Laboratory"/>
            <person name="Harder C.B."/>
            <person name="Miyauchi S."/>
            <person name="Viragh M."/>
            <person name="Kuo A."/>
            <person name="Thoen E."/>
            <person name="Andreopoulos B."/>
            <person name="Lu D."/>
            <person name="Skrede I."/>
            <person name="Drula E."/>
            <person name="Henrissat B."/>
            <person name="Morin E."/>
            <person name="Kohler A."/>
            <person name="Barry K."/>
            <person name="LaButti K."/>
            <person name="Morin E."/>
            <person name="Salamov A."/>
            <person name="Lipzen A."/>
            <person name="Mereny Z."/>
            <person name="Hegedus B."/>
            <person name="Baldrian P."/>
            <person name="Stursova M."/>
            <person name="Weitz H."/>
            <person name="Taylor A."/>
            <person name="Grigoriev I.V."/>
            <person name="Nagy L.G."/>
            <person name="Martin F."/>
            <person name="Kauserud H."/>
        </authorList>
    </citation>
    <scope>NUCLEOTIDE SEQUENCE</scope>
    <source>
        <strain evidence="3">9284</strain>
    </source>
</reference>
<evidence type="ECO:0000313" key="3">
    <source>
        <dbReference type="EMBL" id="KAJ7632214.1"/>
    </source>
</evidence>
<protein>
    <submittedName>
        <fullName evidence="3">Uncharacterized protein</fullName>
    </submittedName>
</protein>
<accession>A0AAD7BVY5</accession>
<feature type="region of interest" description="Disordered" evidence="1">
    <location>
        <begin position="1"/>
        <end position="47"/>
    </location>
</feature>